<evidence type="ECO:0000313" key="2">
    <source>
        <dbReference type="EMBL" id="CAD8100606.1"/>
    </source>
</evidence>
<protein>
    <submittedName>
        <fullName evidence="2">Uncharacterized protein</fullName>
    </submittedName>
</protein>
<dbReference type="Proteomes" id="UP000692954">
    <property type="component" value="Unassembled WGS sequence"/>
</dbReference>
<proteinExistence type="predicted"/>
<dbReference type="EMBL" id="CAJJDN010000074">
    <property type="protein sequence ID" value="CAD8100604.1"/>
    <property type="molecule type" value="Genomic_DNA"/>
</dbReference>
<evidence type="ECO:0000313" key="3">
    <source>
        <dbReference type="Proteomes" id="UP000692954"/>
    </source>
</evidence>
<sequence>MNSPLSEFKEIQLRQIEHRYYQKDTEQIKQILNSIKMIAFENTYKKQLQQPIKLNENIKCQDDNEIVQFYRNQYKSIDIVERSNLRSRIINKKLIEYQNRNTPKNLKMGFTSTKNSENVGQFLNKVKKPLVVSNTERISFDKTKTILNKTMQQTFNDFTQKWIKNEILYSPSKSMNEEKLKRGKSIFFDEITNRAQQIVKSATTDKKEQYNSYNAYTKNKIKEMSSIQLGNLSFQVQKKCNNNNIVFEQELRLIKNKIAKRVKPNILIVDQKRIEL</sequence>
<accession>A0A8S1PBU3</accession>
<gene>
    <name evidence="1" type="ORF">PSON_ATCC_30995.1.T0740123</name>
    <name evidence="2" type="ORF">PSON_ATCC_30995.1.T0740124</name>
</gene>
<dbReference type="AlphaFoldDB" id="A0A8S1PBU3"/>
<keyword evidence="3" id="KW-1185">Reference proteome</keyword>
<dbReference type="EMBL" id="CAJJDN010000074">
    <property type="protein sequence ID" value="CAD8100606.1"/>
    <property type="molecule type" value="Genomic_DNA"/>
</dbReference>
<reference evidence="2" key="1">
    <citation type="submission" date="2021-01" db="EMBL/GenBank/DDBJ databases">
        <authorList>
            <consortium name="Genoscope - CEA"/>
            <person name="William W."/>
        </authorList>
    </citation>
    <scope>NUCLEOTIDE SEQUENCE</scope>
</reference>
<comment type="caution">
    <text evidence="2">The sequence shown here is derived from an EMBL/GenBank/DDBJ whole genome shotgun (WGS) entry which is preliminary data.</text>
</comment>
<evidence type="ECO:0000313" key="1">
    <source>
        <dbReference type="EMBL" id="CAD8100604.1"/>
    </source>
</evidence>
<organism evidence="2 3">
    <name type="scientific">Paramecium sonneborni</name>
    <dbReference type="NCBI Taxonomy" id="65129"/>
    <lineage>
        <taxon>Eukaryota</taxon>
        <taxon>Sar</taxon>
        <taxon>Alveolata</taxon>
        <taxon>Ciliophora</taxon>
        <taxon>Intramacronucleata</taxon>
        <taxon>Oligohymenophorea</taxon>
        <taxon>Peniculida</taxon>
        <taxon>Parameciidae</taxon>
        <taxon>Paramecium</taxon>
    </lineage>
</organism>
<name>A0A8S1PBU3_9CILI</name>